<evidence type="ECO:0008006" key="3">
    <source>
        <dbReference type="Google" id="ProtNLM"/>
    </source>
</evidence>
<reference evidence="2" key="1">
    <citation type="journal article" date="2019" name="Int. J. Syst. Evol. Microbiol.">
        <title>The Global Catalogue of Microorganisms (GCM) 10K type strain sequencing project: providing services to taxonomists for standard genome sequencing and annotation.</title>
        <authorList>
            <consortium name="The Broad Institute Genomics Platform"/>
            <consortium name="The Broad Institute Genome Sequencing Center for Infectious Disease"/>
            <person name="Wu L."/>
            <person name="Ma J."/>
        </authorList>
    </citation>
    <scope>NUCLEOTIDE SEQUENCE [LARGE SCALE GENOMIC DNA]</scope>
    <source>
        <strain evidence="2">CGMCC 1.16619</strain>
    </source>
</reference>
<dbReference type="RefSeq" id="WP_377318074.1">
    <property type="nucleotide sequence ID" value="NZ_JBHSNF010000001.1"/>
</dbReference>
<comment type="caution">
    <text evidence="1">The sequence shown here is derived from an EMBL/GenBank/DDBJ whole genome shotgun (WGS) entry which is preliminary data.</text>
</comment>
<proteinExistence type="predicted"/>
<protein>
    <recommendedName>
        <fullName evidence="3">Virion structural protein</fullName>
    </recommendedName>
</protein>
<organism evidence="1 2">
    <name type="scientific">Rhodanobacter ginsengisoli</name>
    <dbReference type="NCBI Taxonomy" id="418646"/>
    <lineage>
        <taxon>Bacteria</taxon>
        <taxon>Pseudomonadati</taxon>
        <taxon>Pseudomonadota</taxon>
        <taxon>Gammaproteobacteria</taxon>
        <taxon>Lysobacterales</taxon>
        <taxon>Rhodanobacteraceae</taxon>
        <taxon>Rhodanobacter</taxon>
    </lineage>
</organism>
<keyword evidence="2" id="KW-1185">Reference proteome</keyword>
<dbReference type="EMBL" id="JBHSNF010000001">
    <property type="protein sequence ID" value="MFC5525210.1"/>
    <property type="molecule type" value="Genomic_DNA"/>
</dbReference>
<evidence type="ECO:0000313" key="2">
    <source>
        <dbReference type="Proteomes" id="UP001596114"/>
    </source>
</evidence>
<sequence>MAYEIGFVDNTGTEGLAHWQMLLKIKTFAEANGWTTLRYVNPTDGSNRELIMQGVGLSGTEQIFVGFRSYHDATADYYNLSVAGFTGYVPGNTFITQPGYRESGVPAHNQRVDYWLVVNAQRITFAWKVGVGVYQTGYVGKMFPFGTPGQYPYPLVVAGMLVGVPATRYSATAGYAMPYTGNRANLAMRFLDGTWKQPFGYPYSNTVLAGNSAGSQYALRDSAGIYPITAVTLFDNTPNVYGKLDGINHMSGFNTVVEDTMTIAGKNYVVIRDTVNTGFNSYLAMELS</sequence>
<accession>A0ABW0QK46</accession>
<name>A0ABW0QK46_9GAMM</name>
<dbReference type="Proteomes" id="UP001596114">
    <property type="component" value="Unassembled WGS sequence"/>
</dbReference>
<gene>
    <name evidence="1" type="ORF">ACFPPA_05585</name>
</gene>
<evidence type="ECO:0000313" key="1">
    <source>
        <dbReference type="EMBL" id="MFC5525210.1"/>
    </source>
</evidence>